<accession>A0A1G2F2R1</accession>
<gene>
    <name evidence="4" type="ORF">A2V69_00260</name>
</gene>
<evidence type="ECO:0000313" key="5">
    <source>
        <dbReference type="Proteomes" id="UP000177810"/>
    </source>
</evidence>
<dbReference type="Proteomes" id="UP000177810">
    <property type="component" value="Unassembled WGS sequence"/>
</dbReference>
<dbReference type="SUPFAM" id="SSF53383">
    <property type="entry name" value="PLP-dependent transferases"/>
    <property type="match status" value="1"/>
</dbReference>
<dbReference type="AlphaFoldDB" id="A0A1G2F2R1"/>
<dbReference type="InterPro" id="IPR049704">
    <property type="entry name" value="Aminotrans_3_PPA_site"/>
</dbReference>
<dbReference type="NCBIfam" id="NF004856">
    <property type="entry name" value="PRK06209.1"/>
    <property type="match status" value="1"/>
</dbReference>
<evidence type="ECO:0000313" key="4">
    <source>
        <dbReference type="EMBL" id="OGZ32217.1"/>
    </source>
</evidence>
<dbReference type="STRING" id="1801990.A2V69_00260"/>
<name>A0A1G2F2R1_9BACT</name>
<dbReference type="Gene3D" id="3.90.1150.10">
    <property type="entry name" value="Aspartate Aminotransferase, domain 1"/>
    <property type="match status" value="1"/>
</dbReference>
<dbReference type="InterPro" id="IPR015422">
    <property type="entry name" value="PyrdxlP-dep_Trfase_small"/>
</dbReference>
<keyword evidence="2 3" id="KW-0663">Pyridoxal phosphate</keyword>
<reference evidence="4 5" key="1">
    <citation type="journal article" date="2016" name="Nat. Commun.">
        <title>Thousands of microbial genomes shed light on interconnected biogeochemical processes in an aquifer system.</title>
        <authorList>
            <person name="Anantharaman K."/>
            <person name="Brown C.T."/>
            <person name="Hug L.A."/>
            <person name="Sharon I."/>
            <person name="Castelle C.J."/>
            <person name="Probst A.J."/>
            <person name="Thomas B.C."/>
            <person name="Singh A."/>
            <person name="Wilkins M.J."/>
            <person name="Karaoz U."/>
            <person name="Brodie E.L."/>
            <person name="Williams K.H."/>
            <person name="Hubbard S.S."/>
            <person name="Banfield J.F."/>
        </authorList>
    </citation>
    <scope>NUCLEOTIDE SEQUENCE [LARGE SCALE GENOMIC DNA]</scope>
</reference>
<comment type="cofactor">
    <cofactor evidence="1">
        <name>pyridoxal 5'-phosphate</name>
        <dbReference type="ChEBI" id="CHEBI:597326"/>
    </cofactor>
</comment>
<protein>
    <submittedName>
        <fullName evidence="4">Glutamate-1-semialdehyde 2,1-aminomutase</fullName>
    </submittedName>
</protein>
<dbReference type="InterPro" id="IPR015421">
    <property type="entry name" value="PyrdxlP-dep_Trfase_major"/>
</dbReference>
<dbReference type="InterPro" id="IPR015424">
    <property type="entry name" value="PyrdxlP-dep_Trfase"/>
</dbReference>
<dbReference type="PANTHER" id="PTHR43713:SF3">
    <property type="entry name" value="GLUTAMATE-1-SEMIALDEHYDE 2,1-AMINOMUTASE 1, CHLOROPLASTIC-RELATED"/>
    <property type="match status" value="1"/>
</dbReference>
<dbReference type="EMBL" id="MHMT01000023">
    <property type="protein sequence ID" value="OGZ32217.1"/>
    <property type="molecule type" value="Genomic_DNA"/>
</dbReference>
<dbReference type="GO" id="GO:0030170">
    <property type="term" value="F:pyridoxal phosphate binding"/>
    <property type="evidence" value="ECO:0007669"/>
    <property type="project" value="InterPro"/>
</dbReference>
<comment type="caution">
    <text evidence="4">The sequence shown here is derived from an EMBL/GenBank/DDBJ whole genome shotgun (WGS) entry which is preliminary data.</text>
</comment>
<dbReference type="InterPro" id="IPR005814">
    <property type="entry name" value="Aminotrans_3"/>
</dbReference>
<proteinExistence type="inferred from homology"/>
<dbReference type="GO" id="GO:0008483">
    <property type="term" value="F:transaminase activity"/>
    <property type="evidence" value="ECO:0007669"/>
    <property type="project" value="InterPro"/>
</dbReference>
<organism evidence="4 5">
    <name type="scientific">Candidatus Portnoybacteria bacterium RBG_13_40_8</name>
    <dbReference type="NCBI Taxonomy" id="1801990"/>
    <lineage>
        <taxon>Bacteria</taxon>
        <taxon>Candidatus Portnoyibacteriota</taxon>
    </lineage>
</organism>
<dbReference type="PROSITE" id="PS00600">
    <property type="entry name" value="AA_TRANSFER_CLASS_3"/>
    <property type="match status" value="1"/>
</dbReference>
<sequence length="433" mass="48423">MSENQLREKAHALIPGGAHTYSRGDDQFPENAPALVVKGKGCYIWGSNGEKYLDYGMGLRTVTIGYATPEIDNAAIAEIRKGTNLTKSSLTELDAAEKVLKLFKGMDMVKFAKNGSTVTTAAVKLARAYTDRKYILRCIDHPFFSYDDWFIGDTVVKKGIPEEISSLTINFKFNDIESVKQAFRNYPNQIACVIMEPTTHIQPENGFLKEVADITHKNGAVFISDEISCTFRTGIFTTLDQYGVTPDLVTVGKGMANGYPLTALVGKKEIMNLGGIKKEGEERVFLISTTYGGELISLGAIQAVIDYYKKHDVLNYLWSYNKKFISGINKISSDIGIEDKFYIEGFPGRMNYVAKDNSGKSSFEFRTLFHQEMVKNKILIPWIVNSYAHGDKELKMTFDAVTNSLEVYKKALKAGLGHYLKGKPQKPVFRQFN</sequence>
<dbReference type="Pfam" id="PF00202">
    <property type="entry name" value="Aminotran_3"/>
    <property type="match status" value="1"/>
</dbReference>
<comment type="similarity">
    <text evidence="3">Belongs to the class-III pyridoxal-phosphate-dependent aminotransferase family.</text>
</comment>
<evidence type="ECO:0000256" key="1">
    <source>
        <dbReference type="ARBA" id="ARBA00001933"/>
    </source>
</evidence>
<evidence type="ECO:0000256" key="2">
    <source>
        <dbReference type="ARBA" id="ARBA00022898"/>
    </source>
</evidence>
<dbReference type="PANTHER" id="PTHR43713">
    <property type="entry name" value="GLUTAMATE-1-SEMIALDEHYDE 2,1-AMINOMUTASE"/>
    <property type="match status" value="1"/>
</dbReference>
<dbReference type="Gene3D" id="3.40.640.10">
    <property type="entry name" value="Type I PLP-dependent aspartate aminotransferase-like (Major domain)"/>
    <property type="match status" value="1"/>
</dbReference>
<evidence type="ECO:0000256" key="3">
    <source>
        <dbReference type="RuleBase" id="RU003560"/>
    </source>
</evidence>